<dbReference type="EMBL" id="LMXB01000019">
    <property type="protein sequence ID" value="KUO22154.1"/>
    <property type="molecule type" value="Genomic_DNA"/>
</dbReference>
<gene>
    <name evidence="2" type="ORF">AQJ91_06170</name>
</gene>
<evidence type="ECO:0000313" key="2">
    <source>
        <dbReference type="EMBL" id="KUO22154.1"/>
    </source>
</evidence>
<reference evidence="2 3" key="1">
    <citation type="submission" date="2015-10" db="EMBL/GenBank/DDBJ databases">
        <title>Draft genome sequence of Streptomyces sp. RV15, isolated from a marine sponge.</title>
        <authorList>
            <person name="Ruckert C."/>
            <person name="Abdelmohsen U.R."/>
            <person name="Winkler A."/>
            <person name="Hentschel U."/>
            <person name="Kalinowski J."/>
            <person name="Kampfer P."/>
            <person name="Glaeser S."/>
        </authorList>
    </citation>
    <scope>NUCLEOTIDE SEQUENCE [LARGE SCALE GENOMIC DNA]</scope>
    <source>
        <strain evidence="2 3">RV15</strain>
    </source>
</reference>
<proteinExistence type="predicted"/>
<dbReference type="AlphaFoldDB" id="A0A101V488"/>
<name>A0A101V488_9ACTN</name>
<keyword evidence="3" id="KW-1185">Reference proteome</keyword>
<organism evidence="2 3">
    <name type="scientific">Streptomyces dysideae</name>
    <dbReference type="NCBI Taxonomy" id="909626"/>
    <lineage>
        <taxon>Bacteria</taxon>
        <taxon>Bacillati</taxon>
        <taxon>Actinomycetota</taxon>
        <taxon>Actinomycetes</taxon>
        <taxon>Kitasatosporales</taxon>
        <taxon>Streptomycetaceae</taxon>
        <taxon>Streptomyces</taxon>
    </lineage>
</organism>
<dbReference type="Proteomes" id="UP000053260">
    <property type="component" value="Unassembled WGS sequence"/>
</dbReference>
<feature type="compositionally biased region" description="Basic and acidic residues" evidence="1">
    <location>
        <begin position="1"/>
        <end position="12"/>
    </location>
</feature>
<comment type="caution">
    <text evidence="2">The sequence shown here is derived from an EMBL/GenBank/DDBJ whole genome shotgun (WGS) entry which is preliminary data.</text>
</comment>
<protein>
    <submittedName>
        <fullName evidence="2">Uncharacterized protein</fullName>
    </submittedName>
</protein>
<evidence type="ECO:0000256" key="1">
    <source>
        <dbReference type="SAM" id="MobiDB-lite"/>
    </source>
</evidence>
<feature type="region of interest" description="Disordered" evidence="1">
    <location>
        <begin position="1"/>
        <end position="57"/>
    </location>
</feature>
<sequence length="82" mass="8678">MFRATDMDDQRVGGRAPLDLEEARDGGGMFGSGAQTVDGFGREGHEAPSVQDLQPPSRCHWLMRSPLASLPLSCSATTDGTA</sequence>
<evidence type="ECO:0000313" key="3">
    <source>
        <dbReference type="Proteomes" id="UP000053260"/>
    </source>
</evidence>
<accession>A0A101V488</accession>